<reference evidence="1" key="1">
    <citation type="submission" date="2019-10" db="EMBL/GenBank/DDBJ databases">
        <title>Conservation and host-specific expression of non-tandemly repeated heterogenous ribosome RNA gene in arbuscular mycorrhizal fungi.</title>
        <authorList>
            <person name="Maeda T."/>
            <person name="Kobayashi Y."/>
            <person name="Nakagawa T."/>
            <person name="Ezawa T."/>
            <person name="Yamaguchi K."/>
            <person name="Bino T."/>
            <person name="Nishimoto Y."/>
            <person name="Shigenobu S."/>
            <person name="Kawaguchi M."/>
        </authorList>
    </citation>
    <scope>NUCLEOTIDE SEQUENCE</scope>
    <source>
        <strain evidence="1">HR1</strain>
    </source>
</reference>
<organism evidence="1 2">
    <name type="scientific">Rhizophagus clarus</name>
    <dbReference type="NCBI Taxonomy" id="94130"/>
    <lineage>
        <taxon>Eukaryota</taxon>
        <taxon>Fungi</taxon>
        <taxon>Fungi incertae sedis</taxon>
        <taxon>Mucoromycota</taxon>
        <taxon>Glomeromycotina</taxon>
        <taxon>Glomeromycetes</taxon>
        <taxon>Glomerales</taxon>
        <taxon>Glomeraceae</taxon>
        <taxon>Rhizophagus</taxon>
    </lineage>
</organism>
<protein>
    <submittedName>
        <fullName evidence="1">Uncharacterized protein</fullName>
    </submittedName>
</protein>
<dbReference type="AlphaFoldDB" id="A0A8H3KZN0"/>
<gene>
    <name evidence="1" type="ORF">RCL2_000403400</name>
</gene>
<evidence type="ECO:0000313" key="2">
    <source>
        <dbReference type="Proteomes" id="UP000615446"/>
    </source>
</evidence>
<dbReference type="EMBL" id="BLAL01000025">
    <property type="protein sequence ID" value="GES76634.1"/>
    <property type="molecule type" value="Genomic_DNA"/>
</dbReference>
<comment type="caution">
    <text evidence="1">The sequence shown here is derived from an EMBL/GenBank/DDBJ whole genome shotgun (WGS) entry which is preliminary data.</text>
</comment>
<evidence type="ECO:0000313" key="1">
    <source>
        <dbReference type="EMBL" id="GES76634.1"/>
    </source>
</evidence>
<sequence>MIWIASKEHTIIEIFTNKQKRGNQPEGKKSMELETKIDDQFCLIEYKTKGRKKLTTVINRFKNLMAIIENQVEKGEYGSEMIGLRSILSKLLNYNEHYFE</sequence>
<proteinExistence type="predicted"/>
<dbReference type="Proteomes" id="UP000615446">
    <property type="component" value="Unassembled WGS sequence"/>
</dbReference>
<accession>A0A8H3KZN0</accession>
<name>A0A8H3KZN0_9GLOM</name>